<name>A0ACC0K6I0_CHOFU</name>
<dbReference type="Proteomes" id="UP001064048">
    <property type="component" value="Chromosome 7"/>
</dbReference>
<gene>
    <name evidence="1" type="ORF">MSG28_004417</name>
</gene>
<accession>A0ACC0K6I0</accession>
<evidence type="ECO:0000313" key="2">
    <source>
        <dbReference type="Proteomes" id="UP001064048"/>
    </source>
</evidence>
<organism evidence="1 2">
    <name type="scientific">Choristoneura fumiferana</name>
    <name type="common">Spruce budworm moth</name>
    <name type="synonym">Archips fumiferana</name>
    <dbReference type="NCBI Taxonomy" id="7141"/>
    <lineage>
        <taxon>Eukaryota</taxon>
        <taxon>Metazoa</taxon>
        <taxon>Ecdysozoa</taxon>
        <taxon>Arthropoda</taxon>
        <taxon>Hexapoda</taxon>
        <taxon>Insecta</taxon>
        <taxon>Pterygota</taxon>
        <taxon>Neoptera</taxon>
        <taxon>Endopterygota</taxon>
        <taxon>Lepidoptera</taxon>
        <taxon>Glossata</taxon>
        <taxon>Ditrysia</taxon>
        <taxon>Tortricoidea</taxon>
        <taxon>Tortricidae</taxon>
        <taxon>Tortricinae</taxon>
        <taxon>Choristoneura</taxon>
    </lineage>
</organism>
<sequence length="75" mass="8211">MDRVNFRVNGKPCSVGREVSSDVTLLDYLRVGSELRGSKYMCREGGCGACVVAAARDGRASTQPSTFTLDYYYCT</sequence>
<protein>
    <submittedName>
        <fullName evidence="1">Uncharacterized protein</fullName>
    </submittedName>
</protein>
<dbReference type="EMBL" id="CM046107">
    <property type="protein sequence ID" value="KAI8431843.1"/>
    <property type="molecule type" value="Genomic_DNA"/>
</dbReference>
<reference evidence="1 2" key="1">
    <citation type="journal article" date="2022" name="Genome Biol. Evol.">
        <title>The Spruce Budworm Genome: Reconstructing the Evolutionary History of Antifreeze Proteins.</title>
        <authorList>
            <person name="Beliveau C."/>
            <person name="Gagne P."/>
            <person name="Picq S."/>
            <person name="Vernygora O."/>
            <person name="Keeling C.I."/>
            <person name="Pinkney K."/>
            <person name="Doucet D."/>
            <person name="Wen F."/>
            <person name="Johnston J.S."/>
            <person name="Maaroufi H."/>
            <person name="Boyle B."/>
            <person name="Laroche J."/>
            <person name="Dewar K."/>
            <person name="Juretic N."/>
            <person name="Blackburn G."/>
            <person name="Nisole A."/>
            <person name="Brunet B."/>
            <person name="Brandao M."/>
            <person name="Lumley L."/>
            <person name="Duan J."/>
            <person name="Quan G."/>
            <person name="Lucarotti C.J."/>
            <person name="Roe A.D."/>
            <person name="Sperling F.A.H."/>
            <person name="Levesque R.C."/>
            <person name="Cusson M."/>
        </authorList>
    </citation>
    <scope>NUCLEOTIDE SEQUENCE [LARGE SCALE GENOMIC DNA]</scope>
    <source>
        <strain evidence="1">Glfc:IPQL:Cfum</strain>
    </source>
</reference>
<proteinExistence type="predicted"/>
<comment type="caution">
    <text evidence="1">The sequence shown here is derived from an EMBL/GenBank/DDBJ whole genome shotgun (WGS) entry which is preliminary data.</text>
</comment>
<evidence type="ECO:0000313" key="1">
    <source>
        <dbReference type="EMBL" id="KAI8431843.1"/>
    </source>
</evidence>
<keyword evidence="2" id="KW-1185">Reference proteome</keyword>